<dbReference type="EMBL" id="CP089983">
    <property type="protein sequence ID" value="WXB00816.1"/>
    <property type="molecule type" value="Genomic_DNA"/>
</dbReference>
<gene>
    <name evidence="4" type="ORF">LVJ94_28325</name>
</gene>
<keyword evidence="2" id="KW-0472">Membrane</keyword>
<proteinExistence type="predicted"/>
<sequence length="214" mass="22101">MRLPFLSWIPFALATVASSAHAQKPQEPPQALPPLPPPPPTTPVPPAPPASAAPPATPPAPPGDAEGFDVQLTATARNLQFHLWTDEGRFVKVCTMPCRAPFFPGKYYFALSEGSDNLVRLDPVDLKGASQIEATYVSRAGLRTAGLLTFIGSVGAGIAIGIAGSKETCTNGECKNEIPTGVGIAALGVAIVGGLTGLVMASRPDKIGIRVTAK</sequence>
<accession>A0ABZ2KQ73</accession>
<evidence type="ECO:0000256" key="3">
    <source>
        <dbReference type="SAM" id="SignalP"/>
    </source>
</evidence>
<keyword evidence="3" id="KW-0732">Signal</keyword>
<feature type="region of interest" description="Disordered" evidence="1">
    <location>
        <begin position="19"/>
        <end position="67"/>
    </location>
</feature>
<feature type="compositionally biased region" description="Pro residues" evidence="1">
    <location>
        <begin position="26"/>
        <end position="62"/>
    </location>
</feature>
<keyword evidence="2" id="KW-1133">Transmembrane helix</keyword>
<protein>
    <submittedName>
        <fullName evidence="4">Uncharacterized protein</fullName>
    </submittedName>
</protein>
<feature type="transmembrane region" description="Helical" evidence="2">
    <location>
        <begin position="178"/>
        <end position="201"/>
    </location>
</feature>
<evidence type="ECO:0000313" key="4">
    <source>
        <dbReference type="EMBL" id="WXB00816.1"/>
    </source>
</evidence>
<keyword evidence="2" id="KW-0812">Transmembrane</keyword>
<evidence type="ECO:0000256" key="2">
    <source>
        <dbReference type="SAM" id="Phobius"/>
    </source>
</evidence>
<keyword evidence="5" id="KW-1185">Reference proteome</keyword>
<feature type="chain" id="PRO_5047157149" evidence="3">
    <location>
        <begin position="23"/>
        <end position="214"/>
    </location>
</feature>
<name>A0ABZ2KQ73_9BACT</name>
<organism evidence="4 5">
    <name type="scientific">Pendulispora rubella</name>
    <dbReference type="NCBI Taxonomy" id="2741070"/>
    <lineage>
        <taxon>Bacteria</taxon>
        <taxon>Pseudomonadati</taxon>
        <taxon>Myxococcota</taxon>
        <taxon>Myxococcia</taxon>
        <taxon>Myxococcales</taxon>
        <taxon>Sorangiineae</taxon>
        <taxon>Pendulisporaceae</taxon>
        <taxon>Pendulispora</taxon>
    </lineage>
</organism>
<reference evidence="4" key="1">
    <citation type="submission" date="2021-12" db="EMBL/GenBank/DDBJ databases">
        <title>Discovery of the Pendulisporaceae a myxobacterial family with distinct sporulation behavior and unique specialized metabolism.</title>
        <authorList>
            <person name="Garcia R."/>
            <person name="Popoff A."/>
            <person name="Bader C.D."/>
            <person name="Loehr J."/>
            <person name="Walesch S."/>
            <person name="Walt C."/>
            <person name="Boldt J."/>
            <person name="Bunk B."/>
            <person name="Haeckl F.J.F.P.J."/>
            <person name="Gunesch A.P."/>
            <person name="Birkelbach J."/>
            <person name="Nuebel U."/>
            <person name="Pietschmann T."/>
            <person name="Bach T."/>
            <person name="Mueller R."/>
        </authorList>
    </citation>
    <scope>NUCLEOTIDE SEQUENCE</scope>
    <source>
        <strain evidence="4">MSr11367</strain>
    </source>
</reference>
<evidence type="ECO:0000313" key="5">
    <source>
        <dbReference type="Proteomes" id="UP001374803"/>
    </source>
</evidence>
<evidence type="ECO:0000256" key="1">
    <source>
        <dbReference type="SAM" id="MobiDB-lite"/>
    </source>
</evidence>
<dbReference type="Proteomes" id="UP001374803">
    <property type="component" value="Chromosome"/>
</dbReference>
<feature type="signal peptide" evidence="3">
    <location>
        <begin position="1"/>
        <end position="22"/>
    </location>
</feature>
<dbReference type="RefSeq" id="WP_394830418.1">
    <property type="nucleotide sequence ID" value="NZ_CP089929.1"/>
</dbReference>